<evidence type="ECO:0000259" key="2">
    <source>
        <dbReference type="Pfam" id="PF24410"/>
    </source>
</evidence>
<sequence>MAQEKDNRNVVENCTVEGSVVQVGTAAQLSVYFSGSNPDSGAETRDSWISLVLESDVWQHVSSGRDATHHRQQVVEIVSSLVHLRDKAERQLISDQWQDPGIVPRFLERIEWLLDEPDRGSSVDFYPAEAALLVILPCLYRVQSLRLAARYSKIDPSKLNRMPEASIERQDFETFVEGYDLLVQRALRRPKVEETVGWWLFHRWLIGLEESSYQTSVQELYDVLQIGNALKEIVKPDTLSKLLHGLRRGPDVCNPEYLSTLQSDERLRGNQRIREQRLALIIALAYGTTIEMASLPEVVVEHLGIPYSVDLAQLRHTVEQANWGGSRDLPVLRAECHHEAVIEALNEYTVRVDELLHAVHRTVRERINQPMPALPTRLSSHGVVPAEGVFDGWASFRLDERRIRDVLMGVELYKDSDMAVRELYQNALDACRYRRARTEYLDRTEDASYAYTGQIVFRQGLDEDGRHFLECCDNGIGMGDAELRGVFSSAGARFAEQPDFKLEVSRWNRLEPPVALFPNSRFGIGVLSYFMLADEIRVTTCRMSPAGTLGPLLRVSIFGPGNLFRIGTLTEKGSESGTKVRLYLKNLPDNDTDWSCVDVLKRLLGIAEFSTIVQHGDRQESWEPGQLYLRKQPSKERFGLNTYGRQTVWTGAPPGTQVIWCEEGGAILVDGLVVQPAIRRGVLSSTQSGLTGAVVNLSCAYAPERLSADRSQILNDISGQVRGLLAEATQALLVDSPLDFEWISRIAEGSVQLSDIITNAAIKKGHCIKFRDREIDIRIAGCLPGDASIVPPSNNKGRTNKGQPSWASIIGNVPDYILLWRLLAHRPNRTLSVLAEICPTINNVGCTLAAIPSDQLLLASRSEDSKYWHWHRGLASSITDGLAEVAERLEVSLQSSAERAAALGLHPFHPTGFSDSCTISRADLEILQGSGGRFVGEGESPTVQDLLLAESRTSLDIQEIVPRWRSLGIDVPESIVTVAINADDVLLMRNLGEGHSTWLDPTEVVPPGHIAQSALKLGLPVDEVCSRLVRYGLRISSEQALASSLSDATLKLLSRGLDGCWPWLSPEDQVPPGFILAAAQELGLTPGAILDELHMFGFSAPAALPAELRFDDLPLLQDGDEEFLQPPGPISYMHLLKKSADLNLPLCEFVDRLREYGFEILPHFPSELTALDEELLDVDGPCDWWSLSTADIMPFARLVIAARSLHRSPEELASRLMSFGIDTSCNKLPENLSFRDSVELLIDNEAGEEAFLYYRDKFSIQELLELSRKMRTTIPQVTIWLRELGVRVPDVEETIRAALARVPLAPLPESD</sequence>
<feature type="domain" description="iHD-CE" evidence="1">
    <location>
        <begin position="48"/>
        <end position="386"/>
    </location>
</feature>
<protein>
    <recommendedName>
        <fullName evidence="5">ATP-binding protein</fullName>
    </recommendedName>
</protein>
<feature type="domain" description="wHTH-Hsp90 Na associated" evidence="2">
    <location>
        <begin position="1047"/>
        <end position="1098"/>
    </location>
</feature>
<evidence type="ECO:0000313" key="4">
    <source>
        <dbReference type="Proteomes" id="UP001597097"/>
    </source>
</evidence>
<keyword evidence="4" id="KW-1185">Reference proteome</keyword>
<proteinExistence type="predicted"/>
<dbReference type="InterPro" id="IPR056507">
    <property type="entry name" value="wHTH-HSP90_Na-assoc"/>
</dbReference>
<organism evidence="3 4">
    <name type="scientific">Nonomuraea guangzhouensis</name>
    <dbReference type="NCBI Taxonomy" id="1291555"/>
    <lineage>
        <taxon>Bacteria</taxon>
        <taxon>Bacillati</taxon>
        <taxon>Actinomycetota</taxon>
        <taxon>Actinomycetes</taxon>
        <taxon>Streptosporangiales</taxon>
        <taxon>Streptosporangiaceae</taxon>
        <taxon>Nonomuraea</taxon>
    </lineage>
</organism>
<evidence type="ECO:0000313" key="3">
    <source>
        <dbReference type="EMBL" id="MFD1540867.1"/>
    </source>
</evidence>
<dbReference type="Pfam" id="PF24410">
    <property type="entry name" value="wHTH-HSP90_Na-assoc"/>
    <property type="match status" value="2"/>
</dbReference>
<dbReference type="Pfam" id="PF24401">
    <property type="entry name" value="iHD-CE"/>
    <property type="match status" value="1"/>
</dbReference>
<evidence type="ECO:0000259" key="1">
    <source>
        <dbReference type="Pfam" id="PF24401"/>
    </source>
</evidence>
<dbReference type="EMBL" id="JBHUCM010000019">
    <property type="protein sequence ID" value="MFD1540867.1"/>
    <property type="molecule type" value="Genomic_DNA"/>
</dbReference>
<name>A0ABW4GDP9_9ACTN</name>
<dbReference type="RefSeq" id="WP_219537106.1">
    <property type="nucleotide sequence ID" value="NZ_JAHKRM010000035.1"/>
</dbReference>
<feature type="domain" description="wHTH-Hsp90 Na associated" evidence="2">
    <location>
        <begin position="982"/>
        <end position="1033"/>
    </location>
</feature>
<dbReference type="Proteomes" id="UP001597097">
    <property type="component" value="Unassembled WGS sequence"/>
</dbReference>
<evidence type="ECO:0008006" key="5">
    <source>
        <dbReference type="Google" id="ProtNLM"/>
    </source>
</evidence>
<gene>
    <name evidence="3" type="ORF">ACFSJ0_27675</name>
</gene>
<comment type="caution">
    <text evidence="3">The sequence shown here is derived from an EMBL/GenBank/DDBJ whole genome shotgun (WGS) entry which is preliminary data.</text>
</comment>
<reference evidence="4" key="1">
    <citation type="journal article" date="2019" name="Int. J. Syst. Evol. Microbiol.">
        <title>The Global Catalogue of Microorganisms (GCM) 10K type strain sequencing project: providing services to taxonomists for standard genome sequencing and annotation.</title>
        <authorList>
            <consortium name="The Broad Institute Genomics Platform"/>
            <consortium name="The Broad Institute Genome Sequencing Center for Infectious Disease"/>
            <person name="Wu L."/>
            <person name="Ma J."/>
        </authorList>
    </citation>
    <scope>NUCLEOTIDE SEQUENCE [LARGE SCALE GENOMIC DNA]</scope>
    <source>
        <strain evidence="4">CGMCC 1.15399</strain>
    </source>
</reference>
<dbReference type="InterPro" id="IPR056506">
    <property type="entry name" value="iHD-CE"/>
</dbReference>
<accession>A0ABW4GDP9</accession>